<feature type="active site" evidence="2 3">
    <location>
        <position position="343"/>
    </location>
</feature>
<name>A0A7K1FFB6_9ACTN</name>
<comment type="similarity">
    <text evidence="2">Belongs to the AB hydrolase superfamily. MetX family.</text>
</comment>
<protein>
    <recommendedName>
        <fullName evidence="2">Homoserine O-acetyltransferase</fullName>
        <shortName evidence="2">HAT</shortName>
        <ecNumber evidence="2">2.3.1.31</ecNumber>
    </recommendedName>
    <alternativeName>
        <fullName evidence="2">Homoserine transacetylase</fullName>
        <shortName evidence="2">HTA</shortName>
    </alternativeName>
</protein>
<comment type="pathway">
    <text evidence="2">Amino-acid biosynthesis; L-methionine biosynthesis via de novo pathway; O-acetyl-L-homoserine from L-homoserine: step 1/1.</text>
</comment>
<dbReference type="NCBIfam" id="TIGR01392">
    <property type="entry name" value="homoserO_Ac_trn"/>
    <property type="match status" value="1"/>
</dbReference>
<evidence type="ECO:0000259" key="5">
    <source>
        <dbReference type="Pfam" id="PF00561"/>
    </source>
</evidence>
<evidence type="ECO:0000256" key="1">
    <source>
        <dbReference type="ARBA" id="ARBA00022679"/>
    </source>
</evidence>
<dbReference type="GO" id="GO:0009086">
    <property type="term" value="P:methionine biosynthetic process"/>
    <property type="evidence" value="ECO:0007669"/>
    <property type="project" value="UniProtKB-UniRule"/>
</dbReference>
<evidence type="ECO:0000313" key="6">
    <source>
        <dbReference type="EMBL" id="MTD12766.1"/>
    </source>
</evidence>
<dbReference type="GO" id="GO:0009092">
    <property type="term" value="P:homoserine metabolic process"/>
    <property type="evidence" value="ECO:0007669"/>
    <property type="project" value="TreeGrafter"/>
</dbReference>
<dbReference type="Pfam" id="PF00561">
    <property type="entry name" value="Abhydrolase_1"/>
    <property type="match status" value="1"/>
</dbReference>
<dbReference type="GO" id="GO:0004414">
    <property type="term" value="F:homoserine O-acetyltransferase activity"/>
    <property type="evidence" value="ECO:0007669"/>
    <property type="project" value="UniProtKB-UniRule"/>
</dbReference>
<dbReference type="NCBIfam" id="NF001209">
    <property type="entry name" value="PRK00175.1"/>
    <property type="match status" value="1"/>
</dbReference>
<feature type="active site" evidence="2 3">
    <location>
        <position position="314"/>
    </location>
</feature>
<feature type="binding site" evidence="2">
    <location>
        <position position="227"/>
    </location>
    <ligand>
        <name>substrate</name>
    </ligand>
</feature>
<comment type="subunit">
    <text evidence="2">Homodimer.</text>
</comment>
<proteinExistence type="inferred from homology"/>
<dbReference type="UniPathway" id="UPA00051">
    <property type="reaction ID" value="UER00074"/>
</dbReference>
<keyword evidence="2" id="KW-0963">Cytoplasm</keyword>
<feature type="domain" description="AB hydrolase-1" evidence="5">
    <location>
        <begin position="53"/>
        <end position="250"/>
    </location>
</feature>
<dbReference type="RefSeq" id="WP_154766765.1">
    <property type="nucleotide sequence ID" value="NZ_WLYK01000001.1"/>
</dbReference>
<dbReference type="Proteomes" id="UP000460221">
    <property type="component" value="Unassembled WGS sequence"/>
</dbReference>
<dbReference type="PANTHER" id="PTHR32268">
    <property type="entry name" value="HOMOSERINE O-ACETYLTRANSFERASE"/>
    <property type="match status" value="1"/>
</dbReference>
<evidence type="ECO:0000256" key="2">
    <source>
        <dbReference type="HAMAP-Rule" id="MF_00296"/>
    </source>
</evidence>
<feature type="binding site" evidence="2">
    <location>
        <position position="344"/>
    </location>
    <ligand>
        <name>substrate</name>
    </ligand>
</feature>
<comment type="catalytic activity">
    <reaction evidence="2">
        <text>L-homoserine + acetyl-CoA = O-acetyl-L-homoserine + CoA</text>
        <dbReference type="Rhea" id="RHEA:13701"/>
        <dbReference type="ChEBI" id="CHEBI:57287"/>
        <dbReference type="ChEBI" id="CHEBI:57288"/>
        <dbReference type="ChEBI" id="CHEBI:57476"/>
        <dbReference type="ChEBI" id="CHEBI:57716"/>
        <dbReference type="EC" id="2.3.1.31"/>
    </reaction>
</comment>
<keyword evidence="2" id="KW-0486">Methionine biosynthesis</keyword>
<keyword evidence="1 2" id="KW-0808">Transferase</keyword>
<dbReference type="SUPFAM" id="SSF53474">
    <property type="entry name" value="alpha/beta-Hydrolases"/>
    <property type="match status" value="1"/>
</dbReference>
<dbReference type="AlphaFoldDB" id="A0A7K1FFB6"/>
<evidence type="ECO:0000313" key="7">
    <source>
        <dbReference type="Proteomes" id="UP000460221"/>
    </source>
</evidence>
<gene>
    <name evidence="2" type="primary">metXA</name>
    <name evidence="6" type="ORF">GIS00_02255</name>
</gene>
<dbReference type="InterPro" id="IPR008220">
    <property type="entry name" value="HAT_MetX-like"/>
</dbReference>
<dbReference type="PIRSF" id="PIRSF000443">
    <property type="entry name" value="Homoser_Ac_trans"/>
    <property type="match status" value="1"/>
</dbReference>
<dbReference type="HAMAP" id="MF_00296">
    <property type="entry name" value="MetX_acyltransf"/>
    <property type="match status" value="1"/>
</dbReference>
<dbReference type="Gene3D" id="3.40.50.1820">
    <property type="entry name" value="alpha/beta hydrolase"/>
    <property type="match status" value="1"/>
</dbReference>
<organism evidence="6 7">
    <name type="scientific">Nakamurella alba</name>
    <dbReference type="NCBI Taxonomy" id="2665158"/>
    <lineage>
        <taxon>Bacteria</taxon>
        <taxon>Bacillati</taxon>
        <taxon>Actinomycetota</taxon>
        <taxon>Actinomycetes</taxon>
        <taxon>Nakamurellales</taxon>
        <taxon>Nakamurellaceae</taxon>
        <taxon>Nakamurella</taxon>
    </lineage>
</organism>
<accession>A0A7K1FFB6</accession>
<reference evidence="6 7" key="1">
    <citation type="submission" date="2019-11" db="EMBL/GenBank/DDBJ databases">
        <authorList>
            <person name="Jiang L.-Q."/>
        </authorList>
    </citation>
    <scope>NUCLEOTIDE SEQUENCE [LARGE SCALE GENOMIC DNA]</scope>
    <source>
        <strain evidence="6 7">YIM 132087</strain>
    </source>
</reference>
<dbReference type="InterPro" id="IPR029058">
    <property type="entry name" value="AB_hydrolase_fold"/>
</dbReference>
<dbReference type="EC" id="2.3.1.31" evidence="2"/>
<keyword evidence="2" id="KW-0028">Amino-acid biosynthesis</keyword>
<sequence length="367" mass="38252">MTAVSAGPDGSPAVGSGRHAREIGDLPLDSGHVLPAVTMAYETWGRLSPERDNVVLVLHALTGDAHVVGDVGPDQPTPGWWDGLIGPGSPIDDAEYFVIAANVLGGCRGSTGPSSTGPDGRPWGSRFPEITVRDQVRAEHRLLQQLGITSLAAVLGGSMGGMRALEWGVEHAGYVREVIAVATTAAASADQIAWATPQLAAIRMDPAFAGGDYHGGPAPVAGMAVARQIAHTTYRSAQELEDRFGRDEQPGGGFAVGSYLTYHGEKLGRRFDPGSYLVLTEVMNGHDLGRGRGGVDAALAMITAPITVAVVDSDRLYTPAEGARIATAPTARPLQVIHSRHGHDGFLIEADRIGDIVRTALAAGKSS</sequence>
<dbReference type="GO" id="GO:0005737">
    <property type="term" value="C:cytoplasm"/>
    <property type="evidence" value="ECO:0007669"/>
    <property type="project" value="UniProtKB-SubCell"/>
</dbReference>
<comment type="function">
    <text evidence="2">Transfers an acetyl group from acetyl-CoA to L-homoserine, forming acetyl-L-homoserine.</text>
</comment>
<comment type="caution">
    <text evidence="2">Lacks conserved residue(s) required for the propagation of feature annotation.</text>
</comment>
<evidence type="ECO:0000256" key="3">
    <source>
        <dbReference type="PIRSR" id="PIRSR000443-1"/>
    </source>
</evidence>
<dbReference type="EMBL" id="WLYK01000001">
    <property type="protein sequence ID" value="MTD12766.1"/>
    <property type="molecule type" value="Genomic_DNA"/>
</dbReference>
<keyword evidence="7" id="KW-1185">Reference proteome</keyword>
<comment type="caution">
    <text evidence="6">The sequence shown here is derived from an EMBL/GenBank/DDBJ whole genome shotgun (WGS) entry which is preliminary data.</text>
</comment>
<dbReference type="InterPro" id="IPR000073">
    <property type="entry name" value="AB_hydrolase_1"/>
</dbReference>
<evidence type="ECO:0000256" key="4">
    <source>
        <dbReference type="SAM" id="MobiDB-lite"/>
    </source>
</evidence>
<dbReference type="PANTHER" id="PTHR32268:SF11">
    <property type="entry name" value="HOMOSERINE O-ACETYLTRANSFERASE"/>
    <property type="match status" value="1"/>
</dbReference>
<comment type="subcellular location">
    <subcellularLocation>
        <location evidence="2">Cytoplasm</location>
    </subcellularLocation>
</comment>
<keyword evidence="2 6" id="KW-0012">Acyltransferase</keyword>
<feature type="active site" description="Nucleophile" evidence="2 3">
    <location>
        <position position="158"/>
    </location>
</feature>
<feature type="region of interest" description="Disordered" evidence="4">
    <location>
        <begin position="1"/>
        <end position="22"/>
    </location>
</feature>